<comment type="caution">
    <text evidence="2">The sequence shown here is derived from an EMBL/GenBank/DDBJ whole genome shotgun (WGS) entry which is preliminary data.</text>
</comment>
<dbReference type="SUPFAM" id="SSF54862">
    <property type="entry name" value="4Fe-4S ferredoxins"/>
    <property type="match status" value="1"/>
</dbReference>
<name>A0A933GNV7_UNCTE</name>
<reference evidence="2" key="1">
    <citation type="submission" date="2020-07" db="EMBL/GenBank/DDBJ databases">
        <title>Huge and variable diversity of episymbiotic CPR bacteria and DPANN archaea in groundwater ecosystems.</title>
        <authorList>
            <person name="He C.Y."/>
            <person name="Keren R."/>
            <person name="Whittaker M."/>
            <person name="Farag I.F."/>
            <person name="Doudna J."/>
            <person name="Cate J.H.D."/>
            <person name="Banfield J.F."/>
        </authorList>
    </citation>
    <scope>NUCLEOTIDE SEQUENCE</scope>
    <source>
        <strain evidence="2">NC_groundwater_1482_Ag_S-0.65um_47_24</strain>
    </source>
</reference>
<dbReference type="EMBL" id="JACQWF010000328">
    <property type="protein sequence ID" value="MBI4596179.1"/>
    <property type="molecule type" value="Genomic_DNA"/>
</dbReference>
<dbReference type="Pfam" id="PF12837">
    <property type="entry name" value="Fer4_6"/>
    <property type="match status" value="1"/>
</dbReference>
<gene>
    <name evidence="2" type="ORF">HY730_07370</name>
</gene>
<proteinExistence type="predicted"/>
<evidence type="ECO:0000313" key="2">
    <source>
        <dbReference type="EMBL" id="MBI4596179.1"/>
    </source>
</evidence>
<dbReference type="PROSITE" id="PS51379">
    <property type="entry name" value="4FE4S_FER_2"/>
    <property type="match status" value="1"/>
</dbReference>
<dbReference type="Gene3D" id="3.30.70.20">
    <property type="match status" value="1"/>
</dbReference>
<accession>A0A933GNV7</accession>
<evidence type="ECO:0000259" key="1">
    <source>
        <dbReference type="PROSITE" id="PS51379"/>
    </source>
</evidence>
<dbReference type="Proteomes" id="UP000772181">
    <property type="component" value="Unassembled WGS sequence"/>
</dbReference>
<dbReference type="InterPro" id="IPR017896">
    <property type="entry name" value="4Fe4S_Fe-S-bd"/>
</dbReference>
<evidence type="ECO:0000313" key="3">
    <source>
        <dbReference type="Proteomes" id="UP000772181"/>
    </source>
</evidence>
<feature type="domain" description="4Fe-4S ferredoxin-type" evidence="1">
    <location>
        <begin position="11"/>
        <end position="42"/>
    </location>
</feature>
<protein>
    <submittedName>
        <fullName evidence="2">4Fe-4S binding protein</fullName>
    </submittedName>
</protein>
<dbReference type="AlphaFoldDB" id="A0A933GNV7"/>
<organism evidence="2 3">
    <name type="scientific">Tectimicrobiota bacterium</name>
    <dbReference type="NCBI Taxonomy" id="2528274"/>
    <lineage>
        <taxon>Bacteria</taxon>
        <taxon>Pseudomonadati</taxon>
        <taxon>Nitrospinota/Tectimicrobiota group</taxon>
        <taxon>Candidatus Tectimicrobiota</taxon>
    </lineage>
</organism>
<sequence length="148" mass="16984">MKKTGEKKIIKIIKIDPDKCTGCRACEAICSAFHNEYSLVNSKRSRIRVFFDEENDLYVPVLAGQYTDAECNGRHITVIRGKEYDECSFCRSSCPSRDLFKEPDSAIPLKCDMCGEPPQPEPLCVKWCLSDALTYLEREEWTDESKEK</sequence>